<reference evidence="2 3" key="1">
    <citation type="submission" date="2014-10" db="EMBL/GenBank/DDBJ databases">
        <title>Draft genome of anammox bacterium scalindua brodae, obtained using differential coverage binning of sequence data from two enrichment reactors.</title>
        <authorList>
            <person name="Speth D.R."/>
            <person name="Russ L."/>
            <person name="Kartal B."/>
            <person name="Op den Camp H.J."/>
            <person name="Dutilh B.E."/>
            <person name="Jetten M.S."/>
        </authorList>
    </citation>
    <scope>NUCLEOTIDE SEQUENCE [LARGE SCALE GENOMIC DNA]</scope>
    <source>
        <strain evidence="2">RU1</strain>
    </source>
</reference>
<sequence length="169" mass="18864">MIIKRLSMICAVSIIGLFVTLQAFASGLNEPDPTFKLAVTLLPIDGGELYVGDVDRDKKTFRLHLRHIGKDSKWVYYYANAGAFVNEDGDVEPDNAVASLIYPQYTASVIGNTFRKARVRILFSPRGDGKGFFKEAGHVIFQECATKTFEAKNWKCTGWEYLGTLPGFQ</sequence>
<protein>
    <submittedName>
        <fullName evidence="2">Uncharacterized protein</fullName>
    </submittedName>
</protein>
<feature type="chain" id="PRO_5002073331" evidence="1">
    <location>
        <begin position="26"/>
        <end position="169"/>
    </location>
</feature>
<dbReference type="Proteomes" id="UP000030652">
    <property type="component" value="Unassembled WGS sequence"/>
</dbReference>
<keyword evidence="1" id="KW-0732">Signal</keyword>
<name>A0A0B0ECU1_9BACT</name>
<organism evidence="2 3">
    <name type="scientific">Candidatus Scalindua brodae</name>
    <dbReference type="NCBI Taxonomy" id="237368"/>
    <lineage>
        <taxon>Bacteria</taxon>
        <taxon>Pseudomonadati</taxon>
        <taxon>Planctomycetota</taxon>
        <taxon>Candidatus Brocadiia</taxon>
        <taxon>Candidatus Brocadiales</taxon>
        <taxon>Candidatus Scalinduaceae</taxon>
        <taxon>Candidatus Scalindua</taxon>
    </lineage>
</organism>
<proteinExistence type="predicted"/>
<accession>A0A0B0ECU1</accession>
<dbReference type="EMBL" id="JRYO01000221">
    <property type="protein sequence ID" value="KHE91052.1"/>
    <property type="molecule type" value="Genomic_DNA"/>
</dbReference>
<gene>
    <name evidence="2" type="ORF">SCABRO_03210</name>
</gene>
<feature type="signal peptide" evidence="1">
    <location>
        <begin position="1"/>
        <end position="25"/>
    </location>
</feature>
<evidence type="ECO:0000256" key="1">
    <source>
        <dbReference type="SAM" id="SignalP"/>
    </source>
</evidence>
<comment type="caution">
    <text evidence="2">The sequence shown here is derived from an EMBL/GenBank/DDBJ whole genome shotgun (WGS) entry which is preliminary data.</text>
</comment>
<dbReference type="AlphaFoldDB" id="A0A0B0ECU1"/>
<evidence type="ECO:0000313" key="3">
    <source>
        <dbReference type="Proteomes" id="UP000030652"/>
    </source>
</evidence>
<evidence type="ECO:0000313" key="2">
    <source>
        <dbReference type="EMBL" id="KHE91052.1"/>
    </source>
</evidence>